<evidence type="ECO:0000259" key="6">
    <source>
        <dbReference type="PROSITE" id="PS50846"/>
    </source>
</evidence>
<dbReference type="InterPro" id="IPR051014">
    <property type="entry name" value="Cation_Transport_ATPase_IB"/>
</dbReference>
<dbReference type="KEGG" id="ehx:EMIHUDRAFT_469169"/>
<proteinExistence type="inferred from homology"/>
<name>A0A0D3JPQ1_EMIH1</name>
<dbReference type="GO" id="GO:0016020">
    <property type="term" value="C:membrane"/>
    <property type="evidence" value="ECO:0007669"/>
    <property type="project" value="UniProtKB-SubCell"/>
</dbReference>
<reference evidence="8" key="1">
    <citation type="journal article" date="2013" name="Nature">
        <title>Pan genome of the phytoplankton Emiliania underpins its global distribution.</title>
        <authorList>
            <person name="Read B.A."/>
            <person name="Kegel J."/>
            <person name="Klute M.J."/>
            <person name="Kuo A."/>
            <person name="Lefebvre S.C."/>
            <person name="Maumus F."/>
            <person name="Mayer C."/>
            <person name="Miller J."/>
            <person name="Monier A."/>
            <person name="Salamov A."/>
            <person name="Young J."/>
            <person name="Aguilar M."/>
            <person name="Claverie J.M."/>
            <person name="Frickenhaus S."/>
            <person name="Gonzalez K."/>
            <person name="Herman E.K."/>
            <person name="Lin Y.C."/>
            <person name="Napier J."/>
            <person name="Ogata H."/>
            <person name="Sarno A.F."/>
            <person name="Shmutz J."/>
            <person name="Schroeder D."/>
            <person name="de Vargas C."/>
            <person name="Verret F."/>
            <person name="von Dassow P."/>
            <person name="Valentin K."/>
            <person name="Van de Peer Y."/>
            <person name="Wheeler G."/>
            <person name="Dacks J.B."/>
            <person name="Delwiche C.F."/>
            <person name="Dyhrman S.T."/>
            <person name="Glockner G."/>
            <person name="John U."/>
            <person name="Richards T."/>
            <person name="Worden A.Z."/>
            <person name="Zhang X."/>
            <person name="Grigoriev I.V."/>
            <person name="Allen A.E."/>
            <person name="Bidle K."/>
            <person name="Borodovsky M."/>
            <person name="Bowler C."/>
            <person name="Brownlee C."/>
            <person name="Cock J.M."/>
            <person name="Elias M."/>
            <person name="Gladyshev V.N."/>
            <person name="Groth M."/>
            <person name="Guda C."/>
            <person name="Hadaegh A."/>
            <person name="Iglesias-Rodriguez M.D."/>
            <person name="Jenkins J."/>
            <person name="Jones B.M."/>
            <person name="Lawson T."/>
            <person name="Leese F."/>
            <person name="Lindquist E."/>
            <person name="Lobanov A."/>
            <person name="Lomsadze A."/>
            <person name="Malik S.B."/>
            <person name="Marsh M.E."/>
            <person name="Mackinder L."/>
            <person name="Mock T."/>
            <person name="Mueller-Roeber B."/>
            <person name="Pagarete A."/>
            <person name="Parker M."/>
            <person name="Probert I."/>
            <person name="Quesneville H."/>
            <person name="Raines C."/>
            <person name="Rensing S.A."/>
            <person name="Riano-Pachon D.M."/>
            <person name="Richier S."/>
            <person name="Rokitta S."/>
            <person name="Shiraiwa Y."/>
            <person name="Soanes D.M."/>
            <person name="van der Giezen M."/>
            <person name="Wahlund T.M."/>
            <person name="Williams B."/>
            <person name="Wilson W."/>
            <person name="Wolfe G."/>
            <person name="Wurch L.L."/>
        </authorList>
    </citation>
    <scope>NUCLEOTIDE SEQUENCE</scope>
</reference>
<evidence type="ECO:0000313" key="8">
    <source>
        <dbReference type="Proteomes" id="UP000013827"/>
    </source>
</evidence>
<dbReference type="GO" id="GO:0046872">
    <property type="term" value="F:metal ion binding"/>
    <property type="evidence" value="ECO:0007669"/>
    <property type="project" value="InterPro"/>
</dbReference>
<keyword evidence="5" id="KW-1133">Transmembrane helix</keyword>
<evidence type="ECO:0000313" key="7">
    <source>
        <dbReference type="EnsemblProtists" id="EOD25486"/>
    </source>
</evidence>
<dbReference type="Gene3D" id="2.70.150.10">
    <property type="entry name" value="Calcium-transporting ATPase, cytoplasmic transduction domain A"/>
    <property type="match status" value="1"/>
</dbReference>
<evidence type="ECO:0000256" key="4">
    <source>
        <dbReference type="ARBA" id="ARBA00022840"/>
    </source>
</evidence>
<organism evidence="7 8">
    <name type="scientific">Emiliania huxleyi (strain CCMP1516)</name>
    <dbReference type="NCBI Taxonomy" id="280463"/>
    <lineage>
        <taxon>Eukaryota</taxon>
        <taxon>Haptista</taxon>
        <taxon>Haptophyta</taxon>
        <taxon>Prymnesiophyceae</taxon>
        <taxon>Isochrysidales</taxon>
        <taxon>Noelaerhabdaceae</taxon>
        <taxon>Emiliania</taxon>
    </lineage>
</organism>
<dbReference type="InterPro" id="IPR006121">
    <property type="entry name" value="HMA_dom"/>
</dbReference>
<keyword evidence="5" id="KW-0472">Membrane</keyword>
<dbReference type="SUPFAM" id="SSF55008">
    <property type="entry name" value="HMA, heavy metal-associated domain"/>
    <property type="match status" value="1"/>
</dbReference>
<evidence type="ECO:0000256" key="5">
    <source>
        <dbReference type="SAM" id="Phobius"/>
    </source>
</evidence>
<dbReference type="Pfam" id="PF00403">
    <property type="entry name" value="HMA"/>
    <property type="match status" value="1"/>
</dbReference>
<evidence type="ECO:0000256" key="2">
    <source>
        <dbReference type="ARBA" id="ARBA00006024"/>
    </source>
</evidence>
<protein>
    <recommendedName>
        <fullName evidence="6">HMA domain-containing protein</fullName>
    </recommendedName>
</protein>
<keyword evidence="8" id="KW-1185">Reference proteome</keyword>
<dbReference type="GO" id="GO:0022857">
    <property type="term" value="F:transmembrane transporter activity"/>
    <property type="evidence" value="ECO:0007669"/>
    <property type="project" value="TreeGrafter"/>
</dbReference>
<keyword evidence="3" id="KW-0547">Nucleotide-binding</keyword>
<dbReference type="GeneID" id="17271032"/>
<dbReference type="STRING" id="2903.R1ERC2"/>
<dbReference type="SUPFAM" id="SSF81653">
    <property type="entry name" value="Calcium ATPase, transduction domain A"/>
    <property type="match status" value="1"/>
</dbReference>
<accession>A0A0D3JPQ1</accession>
<feature type="transmembrane region" description="Helical" evidence="5">
    <location>
        <begin position="133"/>
        <end position="149"/>
    </location>
</feature>
<sequence length="324" mass="34589">MIDPQRSDAALPQALVVTELMVTGMCCQSEVALIRKKIGMLDGVVDLKFNLMLRRCTVTHTEDLTAVQLLRPLNWAALGATVLPPKGAGGAGIQRGALCRPGLLVALLSLLLFGLSNGIWARPDGTEWWEDPFSYFALSNVLLGLPILLRRALTGLLQRRISMFATMAIACVGALVLLDLWEASAVVFFYNASEWLQLWCVHHTAAASDSLGGLLPELAYPADGSASKPLSEVVVGELLLVKPGSAVPVDGEVVGGSSAVDESMLTGEAVPVAKREGSSVFAGTANQTGVLTLKAFPFLYHITLPNCAPARRVKFSKPRRDATR</sequence>
<dbReference type="HOGENOM" id="CLU_001771_2_2_1"/>
<dbReference type="PROSITE" id="PS50846">
    <property type="entry name" value="HMA_2"/>
    <property type="match status" value="1"/>
</dbReference>
<dbReference type="PaxDb" id="2903-EOD25486"/>
<feature type="transmembrane region" description="Helical" evidence="5">
    <location>
        <begin position="103"/>
        <end position="121"/>
    </location>
</feature>
<comment type="similarity">
    <text evidence="2">Belongs to the cation transport ATPase (P-type) (TC 3.A.3) family. Type IB subfamily.</text>
</comment>
<dbReference type="eggNOG" id="KOG0207">
    <property type="taxonomic scope" value="Eukaryota"/>
</dbReference>
<dbReference type="RefSeq" id="XP_005777915.1">
    <property type="nucleotide sequence ID" value="XM_005777858.1"/>
</dbReference>
<feature type="transmembrane region" description="Helical" evidence="5">
    <location>
        <begin position="161"/>
        <end position="181"/>
    </location>
</feature>
<reference evidence="7" key="2">
    <citation type="submission" date="2024-10" db="UniProtKB">
        <authorList>
            <consortium name="EnsemblProtists"/>
        </authorList>
    </citation>
    <scope>IDENTIFICATION</scope>
</reference>
<dbReference type="CDD" id="cd00371">
    <property type="entry name" value="HMA"/>
    <property type="match status" value="1"/>
</dbReference>
<dbReference type="PANTHER" id="PTHR48085">
    <property type="entry name" value="CADMIUM/ZINC-TRANSPORTING ATPASE HMA2-RELATED"/>
    <property type="match status" value="1"/>
</dbReference>
<evidence type="ECO:0000256" key="1">
    <source>
        <dbReference type="ARBA" id="ARBA00004141"/>
    </source>
</evidence>
<feature type="domain" description="HMA" evidence="6">
    <location>
        <begin position="16"/>
        <end position="81"/>
    </location>
</feature>
<keyword evidence="4" id="KW-0067">ATP-binding</keyword>
<dbReference type="Proteomes" id="UP000013827">
    <property type="component" value="Unassembled WGS sequence"/>
</dbReference>
<dbReference type="Gene3D" id="3.30.70.100">
    <property type="match status" value="1"/>
</dbReference>
<dbReference type="AlphaFoldDB" id="A0A0D3JPQ1"/>
<comment type="subcellular location">
    <subcellularLocation>
        <location evidence="1">Membrane</location>
        <topology evidence="1">Multi-pass membrane protein</topology>
    </subcellularLocation>
</comment>
<dbReference type="GO" id="GO:0005524">
    <property type="term" value="F:ATP binding"/>
    <property type="evidence" value="ECO:0007669"/>
    <property type="project" value="UniProtKB-KW"/>
</dbReference>
<evidence type="ECO:0000256" key="3">
    <source>
        <dbReference type="ARBA" id="ARBA00022741"/>
    </source>
</evidence>
<dbReference type="InterPro" id="IPR036163">
    <property type="entry name" value="HMA_dom_sf"/>
</dbReference>
<dbReference type="Pfam" id="PF00122">
    <property type="entry name" value="E1-E2_ATPase"/>
    <property type="match status" value="1"/>
</dbReference>
<dbReference type="InterPro" id="IPR059000">
    <property type="entry name" value="ATPase_P-type_domA"/>
</dbReference>
<dbReference type="InterPro" id="IPR008250">
    <property type="entry name" value="ATPase_P-typ_transduc_dom_A_sf"/>
</dbReference>
<dbReference type="EnsemblProtists" id="EOD25486">
    <property type="protein sequence ID" value="EOD25486"/>
    <property type="gene ID" value="EMIHUDRAFT_469169"/>
</dbReference>
<dbReference type="PANTHER" id="PTHR48085:SF5">
    <property type="entry name" value="CADMIUM_ZINC-TRANSPORTING ATPASE HMA4-RELATED"/>
    <property type="match status" value="1"/>
</dbReference>
<keyword evidence="5" id="KW-0812">Transmembrane</keyword>